<gene>
    <name evidence="6" type="ORF">IV38_GL000888</name>
    <name evidence="7" type="ORF">IV40_GL000965</name>
</gene>
<reference evidence="8 9" key="1">
    <citation type="journal article" date="2015" name="Genome Announc.">
        <title>Expanding the biotechnology potential of lactobacilli through comparative genomics of 213 strains and associated genera.</title>
        <authorList>
            <person name="Sun Z."/>
            <person name="Harris H.M."/>
            <person name="McCann A."/>
            <person name="Guo C."/>
            <person name="Argimon S."/>
            <person name="Zhang W."/>
            <person name="Yang X."/>
            <person name="Jeffery I.B."/>
            <person name="Cooney J.C."/>
            <person name="Kagawa T.F."/>
            <person name="Liu W."/>
            <person name="Song Y."/>
            <person name="Salvetti E."/>
            <person name="Wrobel A."/>
            <person name="Rasinkangas P."/>
            <person name="Parkhill J."/>
            <person name="Rea M.C."/>
            <person name="O'Sullivan O."/>
            <person name="Ritari J."/>
            <person name="Douillard F.P."/>
            <person name="Paul Ross R."/>
            <person name="Yang R."/>
            <person name="Briner A.E."/>
            <person name="Felis G.E."/>
            <person name="de Vos W.M."/>
            <person name="Barrangou R."/>
            <person name="Klaenhammer T.R."/>
            <person name="Caufield P.W."/>
            <person name="Cui Y."/>
            <person name="Zhang H."/>
            <person name="O'Toole P.W."/>
        </authorList>
    </citation>
    <scope>NUCLEOTIDE SEQUENCE [LARGE SCALE GENOMIC DNA]</scope>
    <source>
        <strain evidence="6 9">ATCC BAA-66</strain>
        <strain evidence="7 8">DSM 13344</strain>
    </source>
</reference>
<comment type="caution">
    <text evidence="6">The sequence shown here is derived from an EMBL/GenBank/DDBJ whole genome shotgun (WGS) entry which is preliminary data.</text>
</comment>
<dbReference type="PROSITE" id="PS50931">
    <property type="entry name" value="HTH_LYSR"/>
    <property type="match status" value="1"/>
</dbReference>
<dbReference type="EMBL" id="JQAT01000002">
    <property type="protein sequence ID" value="KRN28684.1"/>
    <property type="molecule type" value="Genomic_DNA"/>
</dbReference>
<proteinExistence type="inferred from homology"/>
<dbReference type="Proteomes" id="UP000051645">
    <property type="component" value="Unassembled WGS sequence"/>
</dbReference>
<organism evidence="6 9">
    <name type="scientific">Lactobacillus selangorensis</name>
    <dbReference type="NCBI Taxonomy" id="81857"/>
    <lineage>
        <taxon>Bacteria</taxon>
        <taxon>Bacillati</taxon>
        <taxon>Bacillota</taxon>
        <taxon>Bacilli</taxon>
        <taxon>Lactobacillales</taxon>
        <taxon>Lactobacillaceae</taxon>
        <taxon>Lactobacillus</taxon>
    </lineage>
</organism>
<protein>
    <submittedName>
        <fullName evidence="6">LysR family transcriptional regulator</fullName>
    </submittedName>
</protein>
<dbReference type="PRINTS" id="PR00039">
    <property type="entry name" value="HTHLYSR"/>
</dbReference>
<keyword evidence="4" id="KW-0804">Transcription</keyword>
<evidence type="ECO:0000256" key="3">
    <source>
        <dbReference type="ARBA" id="ARBA00023125"/>
    </source>
</evidence>
<dbReference type="EMBL" id="JQAZ01000002">
    <property type="protein sequence ID" value="KRN32905.1"/>
    <property type="molecule type" value="Genomic_DNA"/>
</dbReference>
<dbReference type="RefSeq" id="WP_236698009.1">
    <property type="nucleotide sequence ID" value="NZ_JQAT01000002.1"/>
</dbReference>
<dbReference type="GO" id="GO:0000976">
    <property type="term" value="F:transcription cis-regulatory region binding"/>
    <property type="evidence" value="ECO:0007669"/>
    <property type="project" value="TreeGrafter"/>
</dbReference>
<dbReference type="InterPro" id="IPR036390">
    <property type="entry name" value="WH_DNA-bd_sf"/>
</dbReference>
<feature type="domain" description="HTH lysR-type" evidence="5">
    <location>
        <begin position="2"/>
        <end position="59"/>
    </location>
</feature>
<evidence type="ECO:0000256" key="4">
    <source>
        <dbReference type="ARBA" id="ARBA00023163"/>
    </source>
</evidence>
<evidence type="ECO:0000256" key="1">
    <source>
        <dbReference type="ARBA" id="ARBA00009437"/>
    </source>
</evidence>
<evidence type="ECO:0000313" key="9">
    <source>
        <dbReference type="Proteomes" id="UP000051751"/>
    </source>
</evidence>
<dbReference type="SUPFAM" id="SSF46785">
    <property type="entry name" value="Winged helix' DNA-binding domain"/>
    <property type="match status" value="1"/>
</dbReference>
<evidence type="ECO:0000259" key="5">
    <source>
        <dbReference type="PROSITE" id="PS50931"/>
    </source>
</evidence>
<dbReference type="GO" id="GO:0003700">
    <property type="term" value="F:DNA-binding transcription factor activity"/>
    <property type="evidence" value="ECO:0007669"/>
    <property type="project" value="InterPro"/>
</dbReference>
<evidence type="ECO:0000313" key="8">
    <source>
        <dbReference type="Proteomes" id="UP000051645"/>
    </source>
</evidence>
<dbReference type="Pfam" id="PF00126">
    <property type="entry name" value="HTH_1"/>
    <property type="match status" value="1"/>
</dbReference>
<dbReference type="PATRIC" id="fig|81857.3.peg.890"/>
<evidence type="ECO:0000313" key="6">
    <source>
        <dbReference type="EMBL" id="KRN28684.1"/>
    </source>
</evidence>
<evidence type="ECO:0000256" key="2">
    <source>
        <dbReference type="ARBA" id="ARBA00023015"/>
    </source>
</evidence>
<keyword evidence="3" id="KW-0238">DNA-binding</keyword>
<name>A0A0R2FU02_9LACO</name>
<evidence type="ECO:0000313" key="7">
    <source>
        <dbReference type="EMBL" id="KRN32905.1"/>
    </source>
</evidence>
<accession>A0A0R2FU02</accession>
<keyword evidence="8" id="KW-1185">Reference proteome</keyword>
<dbReference type="InterPro" id="IPR000847">
    <property type="entry name" value="LysR_HTH_N"/>
</dbReference>
<dbReference type="Proteomes" id="UP000051751">
    <property type="component" value="Unassembled WGS sequence"/>
</dbReference>
<dbReference type="InterPro" id="IPR036388">
    <property type="entry name" value="WH-like_DNA-bd_sf"/>
</dbReference>
<comment type="similarity">
    <text evidence="1">Belongs to the LysR transcriptional regulatory family.</text>
</comment>
<dbReference type="AlphaFoldDB" id="A0A0R2FU02"/>
<keyword evidence="2" id="KW-0805">Transcription regulation</keyword>
<dbReference type="STRING" id="81857.IV38_GL000888"/>
<dbReference type="PANTHER" id="PTHR30126:SF40">
    <property type="entry name" value="HTH-TYPE TRANSCRIPTIONAL REGULATOR GLTR"/>
    <property type="match status" value="1"/>
</dbReference>
<dbReference type="PANTHER" id="PTHR30126">
    <property type="entry name" value="HTH-TYPE TRANSCRIPTIONAL REGULATOR"/>
    <property type="match status" value="1"/>
</dbReference>
<sequence>MLDNYLLEELATFAECKTLAKTAEKLHMTQPSITRGTKKLEEELGVQLFERYPNHITLTKTGELAAQVAAHIIKVNQEGIEKIRNFDQSQHSIQLGVTIPGPRILLQHLKVEFPDNVHLNPELLSEDSITSLLEKNEYTLIFSDQEIFTDQVESRYLGDETMSVHLNQFMYLASQSSVAFKDLKGLSFLVLSCRSLERNHTKCNSRCKISLSK</sequence>
<dbReference type="Gene3D" id="1.10.10.10">
    <property type="entry name" value="Winged helix-like DNA-binding domain superfamily/Winged helix DNA-binding domain"/>
    <property type="match status" value="1"/>
</dbReference>